<evidence type="ECO:0000313" key="1">
    <source>
        <dbReference type="EMBL" id="GFO39679.1"/>
    </source>
</evidence>
<keyword evidence="2" id="KW-1185">Reference proteome</keyword>
<dbReference type="EMBL" id="BLXT01007504">
    <property type="protein sequence ID" value="GFO39679.1"/>
    <property type="molecule type" value="Genomic_DNA"/>
</dbReference>
<sequence length="102" mass="10900">MPIRKLPLCLGLEASGLLLFQGATWLLQEPLGSAGMVNMALASGHLGRFLSPAPLSFFPPVFLLSLHLCQIKAHANVLYQILVSVSAWAEGDATKPGHTHDV</sequence>
<comment type="caution">
    <text evidence="1">The sequence shown here is derived from an EMBL/GenBank/DDBJ whole genome shotgun (WGS) entry which is preliminary data.</text>
</comment>
<dbReference type="AlphaFoldDB" id="A0AAV4D682"/>
<dbReference type="Proteomes" id="UP000735302">
    <property type="component" value="Unassembled WGS sequence"/>
</dbReference>
<reference evidence="1 2" key="1">
    <citation type="journal article" date="2021" name="Elife">
        <title>Chloroplast acquisition without the gene transfer in kleptoplastic sea slugs, Plakobranchus ocellatus.</title>
        <authorList>
            <person name="Maeda T."/>
            <person name="Takahashi S."/>
            <person name="Yoshida T."/>
            <person name="Shimamura S."/>
            <person name="Takaki Y."/>
            <person name="Nagai Y."/>
            <person name="Toyoda A."/>
            <person name="Suzuki Y."/>
            <person name="Arimoto A."/>
            <person name="Ishii H."/>
            <person name="Satoh N."/>
            <person name="Nishiyama T."/>
            <person name="Hasebe M."/>
            <person name="Maruyama T."/>
            <person name="Minagawa J."/>
            <person name="Obokata J."/>
            <person name="Shigenobu S."/>
        </authorList>
    </citation>
    <scope>NUCLEOTIDE SEQUENCE [LARGE SCALE GENOMIC DNA]</scope>
</reference>
<organism evidence="1 2">
    <name type="scientific">Plakobranchus ocellatus</name>
    <dbReference type="NCBI Taxonomy" id="259542"/>
    <lineage>
        <taxon>Eukaryota</taxon>
        <taxon>Metazoa</taxon>
        <taxon>Spiralia</taxon>
        <taxon>Lophotrochozoa</taxon>
        <taxon>Mollusca</taxon>
        <taxon>Gastropoda</taxon>
        <taxon>Heterobranchia</taxon>
        <taxon>Euthyneura</taxon>
        <taxon>Panpulmonata</taxon>
        <taxon>Sacoglossa</taxon>
        <taxon>Placobranchoidea</taxon>
        <taxon>Plakobranchidae</taxon>
        <taxon>Plakobranchus</taxon>
    </lineage>
</organism>
<evidence type="ECO:0000313" key="2">
    <source>
        <dbReference type="Proteomes" id="UP000735302"/>
    </source>
</evidence>
<gene>
    <name evidence="1" type="ORF">PoB_006618400</name>
</gene>
<accession>A0AAV4D682</accession>
<proteinExistence type="predicted"/>
<protein>
    <submittedName>
        <fullName evidence="1">Uncharacterized protein</fullName>
    </submittedName>
</protein>
<name>A0AAV4D682_9GAST</name>